<protein>
    <recommendedName>
        <fullName evidence="3">Secreted protein</fullName>
    </recommendedName>
</protein>
<dbReference type="EMBL" id="JAGKHQ010000010">
    <property type="protein sequence ID" value="KAG7506915.1"/>
    <property type="molecule type" value="Genomic_DNA"/>
</dbReference>
<reference evidence="1" key="2">
    <citation type="submission" date="2021-03" db="EMBL/GenBank/DDBJ databases">
        <authorList>
            <person name="Guerrero-Cozar I."/>
            <person name="Gomez-Garrido J."/>
            <person name="Berbel C."/>
            <person name="Martinez-Blanch J.F."/>
            <person name="Alioto T."/>
            <person name="Claros M.G."/>
            <person name="Gagnaire P.A."/>
            <person name="Manchado M."/>
        </authorList>
    </citation>
    <scope>NUCLEOTIDE SEQUENCE</scope>
    <source>
        <strain evidence="1">Sse05_10M</strain>
        <tissue evidence="1">Blood</tissue>
    </source>
</reference>
<evidence type="ECO:0000313" key="1">
    <source>
        <dbReference type="EMBL" id="KAG7506913.1"/>
    </source>
</evidence>
<organism evidence="1 2">
    <name type="scientific">Solea senegalensis</name>
    <name type="common">Senegalese sole</name>
    <dbReference type="NCBI Taxonomy" id="28829"/>
    <lineage>
        <taxon>Eukaryota</taxon>
        <taxon>Metazoa</taxon>
        <taxon>Chordata</taxon>
        <taxon>Craniata</taxon>
        <taxon>Vertebrata</taxon>
        <taxon>Euteleostomi</taxon>
        <taxon>Actinopterygii</taxon>
        <taxon>Neopterygii</taxon>
        <taxon>Teleostei</taxon>
        <taxon>Neoteleostei</taxon>
        <taxon>Acanthomorphata</taxon>
        <taxon>Carangaria</taxon>
        <taxon>Pleuronectiformes</taxon>
        <taxon>Pleuronectoidei</taxon>
        <taxon>Soleidae</taxon>
        <taxon>Solea</taxon>
    </lineage>
</organism>
<dbReference type="AlphaFoldDB" id="A0AAV6RN76"/>
<reference evidence="1 2" key="1">
    <citation type="journal article" date="2021" name="Sci. Rep.">
        <title>Chromosome anchoring in Senegalese sole (Solea senegalensis) reveals sex-associated markers and genome rearrangements in flatfish.</title>
        <authorList>
            <person name="Guerrero-Cozar I."/>
            <person name="Gomez-Garrido J."/>
            <person name="Berbel C."/>
            <person name="Martinez-Blanch J.F."/>
            <person name="Alioto T."/>
            <person name="Claros M.G."/>
            <person name="Gagnaire P.A."/>
            <person name="Manchado M."/>
        </authorList>
    </citation>
    <scope>NUCLEOTIDE SEQUENCE [LARGE SCALE GENOMIC DNA]</scope>
    <source>
        <strain evidence="1">Sse05_10M</strain>
    </source>
</reference>
<name>A0AAV6RN76_SOLSE</name>
<keyword evidence="2" id="KW-1185">Reference proteome</keyword>
<dbReference type="EMBL" id="JAGKHQ010000010">
    <property type="protein sequence ID" value="KAG7506914.1"/>
    <property type="molecule type" value="Genomic_DNA"/>
</dbReference>
<dbReference type="Proteomes" id="UP000693946">
    <property type="component" value="Linkage Group LG18"/>
</dbReference>
<sequence>MFLLSLWHFLRQSSHRKLSLTRYSLSVTIIGCCVCPVTTGFLSRFTFSNLGSLDKHAGTRAKRLSERPMCCSSFNAAMEEGRASRRFRPRFRVWSFFSSPSSLGSASITTREADTQPGSRMLLSRLPTWSCYSPNNI</sequence>
<proteinExistence type="predicted"/>
<accession>A0AAV6RN76</accession>
<evidence type="ECO:0008006" key="3">
    <source>
        <dbReference type="Google" id="ProtNLM"/>
    </source>
</evidence>
<evidence type="ECO:0000313" key="2">
    <source>
        <dbReference type="Proteomes" id="UP000693946"/>
    </source>
</evidence>
<gene>
    <name evidence="1" type="ORF">JOB18_018719</name>
</gene>
<comment type="caution">
    <text evidence="1">The sequence shown here is derived from an EMBL/GenBank/DDBJ whole genome shotgun (WGS) entry which is preliminary data.</text>
</comment>
<dbReference type="EMBL" id="JAGKHQ010000010">
    <property type="protein sequence ID" value="KAG7506913.1"/>
    <property type="molecule type" value="Genomic_DNA"/>
</dbReference>